<gene>
    <name evidence="1" type="ORF">NC653_023710</name>
</gene>
<evidence type="ECO:0000313" key="1">
    <source>
        <dbReference type="EMBL" id="KAJ6985861.1"/>
    </source>
</evidence>
<comment type="caution">
    <text evidence="1">The sequence shown here is derived from an EMBL/GenBank/DDBJ whole genome shotgun (WGS) entry which is preliminary data.</text>
</comment>
<reference evidence="1" key="1">
    <citation type="journal article" date="2023" name="Mol. Ecol. Resour.">
        <title>Chromosome-level genome assembly of a triploid poplar Populus alba 'Berolinensis'.</title>
        <authorList>
            <person name="Chen S."/>
            <person name="Yu Y."/>
            <person name="Wang X."/>
            <person name="Wang S."/>
            <person name="Zhang T."/>
            <person name="Zhou Y."/>
            <person name="He R."/>
            <person name="Meng N."/>
            <person name="Wang Y."/>
            <person name="Liu W."/>
            <person name="Liu Z."/>
            <person name="Liu J."/>
            <person name="Guo Q."/>
            <person name="Huang H."/>
            <person name="Sederoff R.R."/>
            <person name="Wang G."/>
            <person name="Qu G."/>
            <person name="Chen S."/>
        </authorList>
    </citation>
    <scope>NUCLEOTIDE SEQUENCE</scope>
    <source>
        <strain evidence="1">SC-2020</strain>
    </source>
</reference>
<name>A0AAD6MIA3_9ROSI</name>
<proteinExistence type="predicted"/>
<dbReference type="Proteomes" id="UP001164929">
    <property type="component" value="Chromosome 9"/>
</dbReference>
<accession>A0AAD6MIA3</accession>
<keyword evidence="2" id="KW-1185">Reference proteome</keyword>
<sequence length="53" mass="5663">MVKGDGTPSQSGAMITLRRLSCSGTSCPLLNLMACHPPEEELLSHEVPSFFVS</sequence>
<dbReference type="EMBL" id="JAQIZT010000009">
    <property type="protein sequence ID" value="KAJ6985861.1"/>
    <property type="molecule type" value="Genomic_DNA"/>
</dbReference>
<organism evidence="1 2">
    <name type="scientific">Populus alba x Populus x berolinensis</name>
    <dbReference type="NCBI Taxonomy" id="444605"/>
    <lineage>
        <taxon>Eukaryota</taxon>
        <taxon>Viridiplantae</taxon>
        <taxon>Streptophyta</taxon>
        <taxon>Embryophyta</taxon>
        <taxon>Tracheophyta</taxon>
        <taxon>Spermatophyta</taxon>
        <taxon>Magnoliopsida</taxon>
        <taxon>eudicotyledons</taxon>
        <taxon>Gunneridae</taxon>
        <taxon>Pentapetalae</taxon>
        <taxon>rosids</taxon>
        <taxon>fabids</taxon>
        <taxon>Malpighiales</taxon>
        <taxon>Salicaceae</taxon>
        <taxon>Saliceae</taxon>
        <taxon>Populus</taxon>
    </lineage>
</organism>
<evidence type="ECO:0000313" key="2">
    <source>
        <dbReference type="Proteomes" id="UP001164929"/>
    </source>
</evidence>
<protein>
    <submittedName>
        <fullName evidence="1">Uncharacterized protein</fullName>
    </submittedName>
</protein>
<dbReference type="AlphaFoldDB" id="A0AAD6MIA3"/>